<evidence type="ECO:0000313" key="8">
    <source>
        <dbReference type="EMBL" id="MDQ0367825.1"/>
    </source>
</evidence>
<keyword evidence="9" id="KW-1185">Reference proteome</keyword>
<keyword evidence="2" id="KW-0645">Protease</keyword>
<organism evidence="8 9">
    <name type="scientific">Catenuloplanes indicus</name>
    <dbReference type="NCBI Taxonomy" id="137267"/>
    <lineage>
        <taxon>Bacteria</taxon>
        <taxon>Bacillati</taxon>
        <taxon>Actinomycetota</taxon>
        <taxon>Actinomycetes</taxon>
        <taxon>Micromonosporales</taxon>
        <taxon>Micromonosporaceae</taxon>
        <taxon>Catenuloplanes</taxon>
    </lineage>
</organism>
<comment type="caution">
    <text evidence="8">The sequence shown here is derived from an EMBL/GenBank/DDBJ whole genome shotgun (WGS) entry which is preliminary data.</text>
</comment>
<evidence type="ECO:0000256" key="3">
    <source>
        <dbReference type="ARBA" id="ARBA00022801"/>
    </source>
</evidence>
<gene>
    <name evidence="8" type="ORF">J2S42_004494</name>
</gene>
<dbReference type="InterPro" id="IPR051794">
    <property type="entry name" value="PG_Endopeptidase_C40"/>
</dbReference>
<dbReference type="Gene3D" id="3.90.1720.10">
    <property type="entry name" value="endopeptidase domain like (from Nostoc punctiforme)"/>
    <property type="match status" value="1"/>
</dbReference>
<dbReference type="PANTHER" id="PTHR47359">
    <property type="entry name" value="PEPTIDOGLYCAN DL-ENDOPEPTIDASE CWLO"/>
    <property type="match status" value="1"/>
</dbReference>
<evidence type="ECO:0000313" key="9">
    <source>
        <dbReference type="Proteomes" id="UP001240236"/>
    </source>
</evidence>
<dbReference type="EMBL" id="JAUSUZ010000001">
    <property type="protein sequence ID" value="MDQ0367825.1"/>
    <property type="molecule type" value="Genomic_DNA"/>
</dbReference>
<keyword evidence="4" id="KW-0788">Thiol protease</keyword>
<dbReference type="RefSeq" id="WP_307242118.1">
    <property type="nucleotide sequence ID" value="NZ_JAUSUZ010000001.1"/>
</dbReference>
<evidence type="ECO:0000256" key="5">
    <source>
        <dbReference type="SAM" id="Coils"/>
    </source>
</evidence>
<dbReference type="GO" id="GO:0008234">
    <property type="term" value="F:cysteine-type peptidase activity"/>
    <property type="evidence" value="ECO:0007669"/>
    <property type="project" value="UniProtKB-KW"/>
</dbReference>
<feature type="signal peptide" evidence="6">
    <location>
        <begin position="1"/>
        <end position="26"/>
    </location>
</feature>
<dbReference type="SUPFAM" id="SSF54001">
    <property type="entry name" value="Cysteine proteinases"/>
    <property type="match status" value="1"/>
</dbReference>
<comment type="similarity">
    <text evidence="1">Belongs to the peptidase C40 family.</text>
</comment>
<feature type="coiled-coil region" evidence="5">
    <location>
        <begin position="135"/>
        <end position="187"/>
    </location>
</feature>
<proteinExistence type="inferred from homology"/>
<dbReference type="AlphaFoldDB" id="A0AAE3W3T3"/>
<evidence type="ECO:0000256" key="1">
    <source>
        <dbReference type="ARBA" id="ARBA00007074"/>
    </source>
</evidence>
<keyword evidence="6" id="KW-0732">Signal</keyword>
<dbReference type="Proteomes" id="UP001240236">
    <property type="component" value="Unassembled WGS sequence"/>
</dbReference>
<keyword evidence="5" id="KW-0175">Coiled coil</keyword>
<accession>A0AAE3W3T3</accession>
<sequence length="324" mass="34085">MLTRAFLSAGAAVLFSLTLLSAPAHAEPTLAQIEAQMDEKWGELEPMIEEHNKVRSDLKGNQKKRSELEAKMKPLNDQMKIAVDKVGVIANRSYREGPASGLNSILRTSSPTALTDQLVYLDRLAAGERADIEAVADARAEMDKQKAELDKVVSEQEKREKELATKKAAVEKEIEELEKLQEEAYGSVANVPSSGSTSGGGSCSASGATGAAAIVVATACAQLGKPYVFGAAGPGSFDCSGLVAFAHSAAGVGLPHSTVSQWNMGTPVSGSEARAGDVVFFNSSLSHDGIYLGGGMMVHAPQPGMSVEVLSISVMQVVGFRRYV</sequence>
<reference evidence="8 9" key="1">
    <citation type="submission" date="2023-07" db="EMBL/GenBank/DDBJ databases">
        <title>Sequencing the genomes of 1000 actinobacteria strains.</title>
        <authorList>
            <person name="Klenk H.-P."/>
        </authorList>
    </citation>
    <scope>NUCLEOTIDE SEQUENCE [LARGE SCALE GENOMIC DNA]</scope>
    <source>
        <strain evidence="8 9">DSM 44709</strain>
    </source>
</reference>
<dbReference type="Gene3D" id="6.10.250.3150">
    <property type="match status" value="1"/>
</dbReference>
<dbReference type="Pfam" id="PF00877">
    <property type="entry name" value="NLPC_P60"/>
    <property type="match status" value="1"/>
</dbReference>
<dbReference type="PANTHER" id="PTHR47359:SF3">
    <property type="entry name" value="NLP_P60 DOMAIN-CONTAINING PROTEIN-RELATED"/>
    <property type="match status" value="1"/>
</dbReference>
<name>A0AAE3W3T3_9ACTN</name>
<dbReference type="InterPro" id="IPR038765">
    <property type="entry name" value="Papain-like_cys_pep_sf"/>
</dbReference>
<evidence type="ECO:0000256" key="4">
    <source>
        <dbReference type="ARBA" id="ARBA00022807"/>
    </source>
</evidence>
<feature type="domain" description="NlpC/P60" evidence="7">
    <location>
        <begin position="209"/>
        <end position="324"/>
    </location>
</feature>
<protein>
    <submittedName>
        <fullName evidence="8">Cell wall-associated NlpC family hydrolase</fullName>
    </submittedName>
</protein>
<dbReference type="InterPro" id="IPR000064">
    <property type="entry name" value="NLP_P60_dom"/>
</dbReference>
<evidence type="ECO:0000256" key="6">
    <source>
        <dbReference type="SAM" id="SignalP"/>
    </source>
</evidence>
<evidence type="ECO:0000256" key="2">
    <source>
        <dbReference type="ARBA" id="ARBA00022670"/>
    </source>
</evidence>
<feature type="chain" id="PRO_5042266998" evidence="6">
    <location>
        <begin position="27"/>
        <end position="324"/>
    </location>
</feature>
<keyword evidence="3 8" id="KW-0378">Hydrolase</keyword>
<evidence type="ECO:0000259" key="7">
    <source>
        <dbReference type="PROSITE" id="PS51935"/>
    </source>
</evidence>
<dbReference type="GO" id="GO:0006508">
    <property type="term" value="P:proteolysis"/>
    <property type="evidence" value="ECO:0007669"/>
    <property type="project" value="UniProtKB-KW"/>
</dbReference>
<dbReference type="PROSITE" id="PS51935">
    <property type="entry name" value="NLPC_P60"/>
    <property type="match status" value="1"/>
</dbReference>